<dbReference type="SMART" id="SM00824">
    <property type="entry name" value="PKS_TE"/>
    <property type="match status" value="1"/>
</dbReference>
<dbReference type="FunFam" id="3.30.300.30:FF:000010">
    <property type="entry name" value="Enterobactin synthetase component F"/>
    <property type="match status" value="1"/>
</dbReference>
<dbReference type="Pfam" id="PF00501">
    <property type="entry name" value="AMP-binding"/>
    <property type="match status" value="1"/>
</dbReference>
<dbReference type="Pfam" id="PF13193">
    <property type="entry name" value="AMP-binding_C"/>
    <property type="match status" value="1"/>
</dbReference>
<dbReference type="SUPFAM" id="SSF52777">
    <property type="entry name" value="CoA-dependent acyltransferases"/>
    <property type="match status" value="2"/>
</dbReference>
<dbReference type="SUPFAM" id="SSF47336">
    <property type="entry name" value="ACP-like"/>
    <property type="match status" value="1"/>
</dbReference>
<organism evidence="5 6">
    <name type="scientific">Luteimonas chenhongjianii</name>
    <dbReference type="NCBI Taxonomy" id="2006110"/>
    <lineage>
        <taxon>Bacteria</taxon>
        <taxon>Pseudomonadati</taxon>
        <taxon>Pseudomonadota</taxon>
        <taxon>Gammaproteobacteria</taxon>
        <taxon>Lysobacterales</taxon>
        <taxon>Lysobacteraceae</taxon>
        <taxon>Luteimonas</taxon>
    </lineage>
</organism>
<dbReference type="Pfam" id="PF00550">
    <property type="entry name" value="PP-binding"/>
    <property type="match status" value="1"/>
</dbReference>
<keyword evidence="3" id="KW-0597">Phosphoprotein</keyword>
<dbReference type="EMBL" id="CP023406">
    <property type="protein sequence ID" value="ATD68117.1"/>
    <property type="molecule type" value="Genomic_DNA"/>
</dbReference>
<dbReference type="InterPro" id="IPR009081">
    <property type="entry name" value="PP-bd_ACP"/>
</dbReference>
<dbReference type="Gene3D" id="3.40.50.980">
    <property type="match status" value="2"/>
</dbReference>
<evidence type="ECO:0000256" key="2">
    <source>
        <dbReference type="ARBA" id="ARBA00022450"/>
    </source>
</evidence>
<dbReference type="SMART" id="SM00823">
    <property type="entry name" value="PKS_PP"/>
    <property type="match status" value="1"/>
</dbReference>
<name>A0A290XG69_9GAMM</name>
<sequence length="1307" mass="139099">MTTAALQTGADVQAAGVPLTEAQAGLWYAQRLAPDNPAFNTAHALWIEGALDVAAFASAADRAAREAPALGLRMRETADGPVQWVDAAHLPQLEIVDLGGEADPHAAARAAMGRDRHAPVDPARDRLALQRLYVLGGDRYVWYLRVHHLATDGYGMALLTERVCALYADAGAAPAFAPLDGVLAEDAAYRASDKRKADAAYWHEALAGMPAATGLGGGFAHAAHDCLRHVEPLGADFRDALARAAAALGQPWPDVLTALTAGYCQRFGGQGEAVVGVPFMGRLGSASARVPAMVMNVLPLRVPAMQDAPLADFMQAMVRGLVRGRRHGRYRGEQLRRDLGLVGGQRRLHGPLINVQPFYRPAKLAGATATLEILATGPVDDITLGFRGDGAQALDLEIEANPDLYTAADVAAHAARLRTFLLAAFECAVQPDAGLDDVPLATPAESRRTLFEFNATAHPVPATSLAALIEASMAATPDAPALMFDGATLTYRELDARTRALAQALRARGAGADHVVAVAMPRSVELIVALVAVLRAGAAYLSMDLAHPLERRARILRSARPIALLAHDDDGIEWPEGLPHYAPRDWPRSSEAEAALPAVDPGHAAYVIYTSGSTGEPKGVVVEHRAIVNRLEWMRTHYGITASDRILQKTPATFDVSVWEFFLPMLAGATLVVAPPDAHRDPVAIAGLIREAGITTLHFVPSMLATFLAAPQARGLSTRRVFVSGEALDADLRDRFHATVDAELHNLYGPTEAAVDVSFWPAGRTDSSRPVPIGFPVWNTRLYVLDARMRPLPPGVVGDLYLGGVQLARGYLGRDDLTAERFLDDPHLPGERIYRTGDLARWREGGAVEFLGRSDHQVKLRGLRIELGEIESAIVASGLASQAAVIVREDRAGDRRLVGYLQPEHGFDPAALRAAIAAQLPDYMVPAAFVALTDWPVTANGKLDRDALPAPAFEAGAIAPARTPTEIALAALFAQTLGVERVGSDSDFFALGGDSLLAVHLLLAIQQHFGRDPGLGALFATPTVAGLSAALDAGSDVDPDHGLAPVIALAQGDTRHAPLFTVHPAGGIAWCYRELAHTLAPTRRVFGLQSPALDLAQPLPGSIEMLAAEYVERVIALQPAGPVHLLGWSVGGILAQAMATRLSSLGREVGLLALLDAYPAEVWRAEPEPDPVAALRALLAIAGYDPEAYPGLQTREAIVDFLRRGDSALGNLPGAVLDGVVRAVTDTNRLVRLHHHTRFDGPILHVRAGRDHAGQPHLQSSLWAPHAARVDSVELPFLHAELTGRDATAYIAPLLDARLAAFDAESG</sequence>
<dbReference type="Proteomes" id="UP000218968">
    <property type="component" value="Chromosome"/>
</dbReference>
<dbReference type="Gene3D" id="3.40.50.1820">
    <property type="entry name" value="alpha/beta hydrolase"/>
    <property type="match status" value="1"/>
</dbReference>
<dbReference type="InterPro" id="IPR036736">
    <property type="entry name" value="ACP-like_sf"/>
</dbReference>
<dbReference type="GO" id="GO:0005829">
    <property type="term" value="C:cytosol"/>
    <property type="evidence" value="ECO:0007669"/>
    <property type="project" value="TreeGrafter"/>
</dbReference>
<dbReference type="PANTHER" id="PTHR45527:SF1">
    <property type="entry name" value="FATTY ACID SYNTHASE"/>
    <property type="match status" value="1"/>
</dbReference>
<protein>
    <submittedName>
        <fullName evidence="5">Non-ribosomal peptide synthetase</fullName>
    </submittedName>
</protein>
<keyword evidence="6" id="KW-1185">Reference proteome</keyword>
<evidence type="ECO:0000313" key="6">
    <source>
        <dbReference type="Proteomes" id="UP000218968"/>
    </source>
</evidence>
<dbReference type="InterPro" id="IPR020806">
    <property type="entry name" value="PKS_PP-bd"/>
</dbReference>
<dbReference type="InterPro" id="IPR001031">
    <property type="entry name" value="Thioesterase"/>
</dbReference>
<reference evidence="6" key="1">
    <citation type="submission" date="2017-09" db="EMBL/GenBank/DDBJ databases">
        <title>Luteimonas liuhanmingii sp.nov., isolated from the intestinal contents of Tibetan Plateau Pika in Yushu, Qinghai Province, China.</title>
        <authorList>
            <person name="Gui Z."/>
        </authorList>
    </citation>
    <scope>NUCLEOTIDE SEQUENCE [LARGE SCALE GENOMIC DNA]</scope>
    <source>
        <strain evidence="6">100111</strain>
    </source>
</reference>
<dbReference type="InterPro" id="IPR023213">
    <property type="entry name" value="CAT-like_dom_sf"/>
</dbReference>
<dbReference type="Gene3D" id="3.30.559.10">
    <property type="entry name" value="Chloramphenicol acetyltransferase-like domain"/>
    <property type="match status" value="1"/>
</dbReference>
<dbReference type="Pfam" id="PF00668">
    <property type="entry name" value="Condensation"/>
    <property type="match status" value="1"/>
</dbReference>
<dbReference type="GO" id="GO:0009239">
    <property type="term" value="P:enterobactin biosynthetic process"/>
    <property type="evidence" value="ECO:0007669"/>
    <property type="project" value="TreeGrafter"/>
</dbReference>
<evidence type="ECO:0000256" key="3">
    <source>
        <dbReference type="ARBA" id="ARBA00022553"/>
    </source>
</evidence>
<dbReference type="InterPro" id="IPR045851">
    <property type="entry name" value="AMP-bd_C_sf"/>
</dbReference>
<proteinExistence type="predicted"/>
<dbReference type="FunFam" id="2.30.38.10:FF:000002">
    <property type="entry name" value="Enterobactin synthase component F"/>
    <property type="match status" value="1"/>
</dbReference>
<dbReference type="PANTHER" id="PTHR45527">
    <property type="entry name" value="NONRIBOSOMAL PEPTIDE SYNTHETASE"/>
    <property type="match status" value="1"/>
</dbReference>
<dbReference type="InterPro" id="IPR000873">
    <property type="entry name" value="AMP-dep_synth/lig_dom"/>
</dbReference>
<dbReference type="GO" id="GO:0031177">
    <property type="term" value="F:phosphopantetheine binding"/>
    <property type="evidence" value="ECO:0007669"/>
    <property type="project" value="InterPro"/>
</dbReference>
<dbReference type="PROSITE" id="PS00455">
    <property type="entry name" value="AMP_BINDING"/>
    <property type="match status" value="1"/>
</dbReference>
<dbReference type="FunFam" id="3.40.50.980:FF:000002">
    <property type="entry name" value="Enterobactin synthetase component F"/>
    <property type="match status" value="1"/>
</dbReference>
<evidence type="ECO:0000256" key="1">
    <source>
        <dbReference type="ARBA" id="ARBA00001957"/>
    </source>
</evidence>
<dbReference type="NCBIfam" id="TIGR01733">
    <property type="entry name" value="AA-adenyl-dom"/>
    <property type="match status" value="1"/>
</dbReference>
<dbReference type="Gene3D" id="3.30.559.30">
    <property type="entry name" value="Nonribosomal peptide synthetase, condensation domain"/>
    <property type="match status" value="1"/>
</dbReference>
<dbReference type="Pfam" id="PF00975">
    <property type="entry name" value="Thioesterase"/>
    <property type="match status" value="1"/>
</dbReference>
<dbReference type="RefSeq" id="WP_096299184.1">
    <property type="nucleotide sequence ID" value="NZ_CP023406.1"/>
</dbReference>
<dbReference type="FunFam" id="3.40.50.12780:FF:000012">
    <property type="entry name" value="Non-ribosomal peptide synthetase"/>
    <property type="match status" value="1"/>
</dbReference>
<dbReference type="InterPro" id="IPR025110">
    <property type="entry name" value="AMP-bd_C"/>
</dbReference>
<dbReference type="InterPro" id="IPR020845">
    <property type="entry name" value="AMP-binding_CS"/>
</dbReference>
<dbReference type="KEGG" id="lum:CNR27_12310"/>
<keyword evidence="2" id="KW-0596">Phosphopantetheine</keyword>
<dbReference type="GO" id="GO:0043041">
    <property type="term" value="P:amino acid activation for nonribosomal peptide biosynthetic process"/>
    <property type="evidence" value="ECO:0007669"/>
    <property type="project" value="TreeGrafter"/>
</dbReference>
<dbReference type="Gene3D" id="2.30.38.10">
    <property type="entry name" value="Luciferase, Domain 3"/>
    <property type="match status" value="1"/>
</dbReference>
<dbReference type="InterPro" id="IPR001242">
    <property type="entry name" value="Condensation_dom"/>
</dbReference>
<feature type="domain" description="Carrier" evidence="4">
    <location>
        <begin position="960"/>
        <end position="1035"/>
    </location>
</feature>
<dbReference type="GO" id="GO:0047527">
    <property type="term" value="F:2,3-dihydroxybenzoate-serine ligase activity"/>
    <property type="evidence" value="ECO:0007669"/>
    <property type="project" value="TreeGrafter"/>
</dbReference>
<evidence type="ECO:0000313" key="5">
    <source>
        <dbReference type="EMBL" id="ATD68117.1"/>
    </source>
</evidence>
<dbReference type="OrthoDB" id="9757559at2"/>
<dbReference type="SUPFAM" id="SSF53474">
    <property type="entry name" value="alpha/beta-Hydrolases"/>
    <property type="match status" value="1"/>
</dbReference>
<dbReference type="InterPro" id="IPR020802">
    <property type="entry name" value="TesA-like"/>
</dbReference>
<accession>A0A290XG69</accession>
<dbReference type="InterPro" id="IPR029058">
    <property type="entry name" value="AB_hydrolase_fold"/>
</dbReference>
<dbReference type="CDD" id="cd17646">
    <property type="entry name" value="A_NRPS_AB3403-like"/>
    <property type="match status" value="1"/>
</dbReference>
<dbReference type="SUPFAM" id="SSF56801">
    <property type="entry name" value="Acetyl-CoA synthetase-like"/>
    <property type="match status" value="1"/>
</dbReference>
<dbReference type="GO" id="GO:0009366">
    <property type="term" value="C:enterobactin synthetase complex"/>
    <property type="evidence" value="ECO:0007669"/>
    <property type="project" value="TreeGrafter"/>
</dbReference>
<evidence type="ECO:0000259" key="4">
    <source>
        <dbReference type="PROSITE" id="PS50075"/>
    </source>
</evidence>
<dbReference type="PROSITE" id="PS50075">
    <property type="entry name" value="CARRIER"/>
    <property type="match status" value="1"/>
</dbReference>
<comment type="cofactor">
    <cofactor evidence="1">
        <name>pantetheine 4'-phosphate</name>
        <dbReference type="ChEBI" id="CHEBI:47942"/>
    </cofactor>
</comment>
<dbReference type="InterPro" id="IPR010071">
    <property type="entry name" value="AA_adenyl_dom"/>
</dbReference>
<dbReference type="Gene3D" id="3.30.300.30">
    <property type="match status" value="1"/>
</dbReference>
<gene>
    <name evidence="5" type="ORF">CNR27_12310</name>
</gene>